<feature type="region of interest" description="Disordered" evidence="1">
    <location>
        <begin position="1"/>
        <end position="22"/>
    </location>
</feature>
<protein>
    <submittedName>
        <fullName evidence="2">Uncharacterized protein</fullName>
    </submittedName>
</protein>
<evidence type="ECO:0000256" key="1">
    <source>
        <dbReference type="SAM" id="MobiDB-lite"/>
    </source>
</evidence>
<comment type="caution">
    <text evidence="2">The sequence shown here is derived from an EMBL/GenBank/DDBJ whole genome shotgun (WGS) entry which is preliminary data.</text>
</comment>
<dbReference type="Proteomes" id="UP001501676">
    <property type="component" value="Unassembled WGS sequence"/>
</dbReference>
<name>A0ABP6T123_9ACTN</name>
<reference evidence="3" key="1">
    <citation type="journal article" date="2019" name="Int. J. Syst. Evol. Microbiol.">
        <title>The Global Catalogue of Microorganisms (GCM) 10K type strain sequencing project: providing services to taxonomists for standard genome sequencing and annotation.</title>
        <authorList>
            <consortium name="The Broad Institute Genomics Platform"/>
            <consortium name="The Broad Institute Genome Sequencing Center for Infectious Disease"/>
            <person name="Wu L."/>
            <person name="Ma J."/>
        </authorList>
    </citation>
    <scope>NUCLEOTIDE SEQUENCE [LARGE SCALE GENOMIC DNA]</scope>
    <source>
        <strain evidence="3">JCM 9458</strain>
    </source>
</reference>
<proteinExistence type="predicted"/>
<evidence type="ECO:0000313" key="2">
    <source>
        <dbReference type="EMBL" id="GAA3389097.1"/>
    </source>
</evidence>
<gene>
    <name evidence="2" type="ORF">GCM10020369_37940</name>
</gene>
<accession>A0ABP6T123</accession>
<dbReference type="EMBL" id="BAAAYN010000023">
    <property type="protein sequence ID" value="GAA3389097.1"/>
    <property type="molecule type" value="Genomic_DNA"/>
</dbReference>
<organism evidence="2 3">
    <name type="scientific">Cryptosporangium minutisporangium</name>
    <dbReference type="NCBI Taxonomy" id="113569"/>
    <lineage>
        <taxon>Bacteria</taxon>
        <taxon>Bacillati</taxon>
        <taxon>Actinomycetota</taxon>
        <taxon>Actinomycetes</taxon>
        <taxon>Cryptosporangiales</taxon>
        <taxon>Cryptosporangiaceae</taxon>
        <taxon>Cryptosporangium</taxon>
    </lineage>
</organism>
<keyword evidence="3" id="KW-1185">Reference proteome</keyword>
<sequence>MRRPAAGADGSRDDRRLMNPRAGTRFQRDLEVSYLAVLDVTADLADFEPFEVPHGLVGSADRHSDRVVHAGSATADDLAEPIHVLAHGAPHADFGNARVAVLII</sequence>
<evidence type="ECO:0000313" key="3">
    <source>
        <dbReference type="Proteomes" id="UP001501676"/>
    </source>
</evidence>